<keyword evidence="4" id="KW-1185">Reference proteome</keyword>
<evidence type="ECO:0000313" key="4">
    <source>
        <dbReference type="Proteomes" id="UP000244722"/>
    </source>
</evidence>
<dbReference type="STRING" id="42251.A0A2T7A167"/>
<feature type="domain" description="HNH nuclease" evidence="1">
    <location>
        <begin position="151"/>
        <end position="184"/>
    </location>
</feature>
<evidence type="ECO:0000259" key="1">
    <source>
        <dbReference type="Pfam" id="PF13391"/>
    </source>
</evidence>
<dbReference type="InterPro" id="IPR003615">
    <property type="entry name" value="HNH_nuc"/>
</dbReference>
<feature type="domain" description="DUF7881" evidence="2">
    <location>
        <begin position="20"/>
        <end position="94"/>
    </location>
</feature>
<gene>
    <name evidence="3" type="ORF">B9Z19DRAFT_1113409</name>
</gene>
<evidence type="ECO:0000259" key="2">
    <source>
        <dbReference type="Pfam" id="PF25324"/>
    </source>
</evidence>
<dbReference type="Proteomes" id="UP000244722">
    <property type="component" value="Unassembled WGS sequence"/>
</dbReference>
<name>A0A2T7A167_TUBBO</name>
<comment type="caution">
    <text evidence="3">The sequence shown here is derived from an EMBL/GenBank/DDBJ whole genome shotgun (WGS) entry which is preliminary data.</text>
</comment>
<dbReference type="Pfam" id="PF13391">
    <property type="entry name" value="HNH_2"/>
    <property type="match status" value="1"/>
</dbReference>
<proteinExistence type="predicted"/>
<dbReference type="AlphaFoldDB" id="A0A2T7A167"/>
<reference evidence="3 4" key="1">
    <citation type="submission" date="2017-04" db="EMBL/GenBank/DDBJ databases">
        <title>Draft genome sequence of Tuber borchii Vittad., a whitish edible truffle.</title>
        <authorList>
            <consortium name="DOE Joint Genome Institute"/>
            <person name="Murat C."/>
            <person name="Kuo A."/>
            <person name="Barry K.W."/>
            <person name="Clum A."/>
            <person name="Dockter R.B."/>
            <person name="Fauchery L."/>
            <person name="Iotti M."/>
            <person name="Kohler A."/>
            <person name="Labutti K."/>
            <person name="Lindquist E.A."/>
            <person name="Lipzen A."/>
            <person name="Ohm R.A."/>
            <person name="Wang M."/>
            <person name="Grigoriev I.V."/>
            <person name="Zambonelli A."/>
            <person name="Martin F.M."/>
        </authorList>
    </citation>
    <scope>NUCLEOTIDE SEQUENCE [LARGE SCALE GENOMIC DNA]</scope>
    <source>
        <strain evidence="3 4">Tbo3840</strain>
    </source>
</reference>
<evidence type="ECO:0000313" key="3">
    <source>
        <dbReference type="EMBL" id="PUU81425.1"/>
    </source>
</evidence>
<dbReference type="InterPro" id="IPR057203">
    <property type="entry name" value="DUF7881"/>
</dbReference>
<organism evidence="3 4">
    <name type="scientific">Tuber borchii</name>
    <name type="common">White truffle</name>
    <dbReference type="NCBI Taxonomy" id="42251"/>
    <lineage>
        <taxon>Eukaryota</taxon>
        <taxon>Fungi</taxon>
        <taxon>Dikarya</taxon>
        <taxon>Ascomycota</taxon>
        <taxon>Pezizomycotina</taxon>
        <taxon>Pezizomycetes</taxon>
        <taxon>Pezizales</taxon>
        <taxon>Tuberaceae</taxon>
        <taxon>Tuber</taxon>
    </lineage>
</organism>
<accession>A0A2T7A167</accession>
<protein>
    <submittedName>
        <fullName evidence="3">Uncharacterized protein</fullName>
    </submittedName>
</protein>
<dbReference type="Pfam" id="PF25324">
    <property type="entry name" value="DUF7881"/>
    <property type="match status" value="1"/>
</dbReference>
<sequence length="270" mass="30349">MTSIDQDRIVYQAPVNRLAWRDTHIYASDSRDTVLGGLWAAEGITHTCLYSMVGILCIFTDTFVLQDDSQRLVERDEQPLQPGNYYIITNGSITITNKVPLLRTLSLYTGTRVQPFFHSVRLRDRRCVITGRPAVINGVYYWDGFEITVLPASGSHGTINSVQNGMLLTRDMHALFASYQFSINPDVCGIAGAHLDQLFLNHPHRPVDELFRWHFRQAVLANMKGIGEPCFETDFPPGSDIMGQIMSGPKAGERMEFELFGRFNAQGICA</sequence>
<dbReference type="EMBL" id="NESQ01000045">
    <property type="protein sequence ID" value="PUU81425.1"/>
    <property type="molecule type" value="Genomic_DNA"/>
</dbReference>